<protein>
    <recommendedName>
        <fullName evidence="3">DUF4276 domain-containing protein</fullName>
    </recommendedName>
</protein>
<name>A0ABV8ZBG6_9FLAO</name>
<evidence type="ECO:0008006" key="3">
    <source>
        <dbReference type="Google" id="ProtNLM"/>
    </source>
</evidence>
<dbReference type="Proteomes" id="UP001596003">
    <property type="component" value="Unassembled WGS sequence"/>
</dbReference>
<evidence type="ECO:0000313" key="2">
    <source>
        <dbReference type="Proteomes" id="UP001596003"/>
    </source>
</evidence>
<organism evidence="1 2">
    <name type="scientific">Flavobacterium chungangensis</name>
    <dbReference type="NCBI Taxonomy" id="2708132"/>
    <lineage>
        <taxon>Bacteria</taxon>
        <taxon>Pseudomonadati</taxon>
        <taxon>Bacteroidota</taxon>
        <taxon>Flavobacteriia</taxon>
        <taxon>Flavobacteriales</taxon>
        <taxon>Flavobacteriaceae</taxon>
        <taxon>Flavobacterium</taxon>
    </lineage>
</organism>
<keyword evidence="2" id="KW-1185">Reference proteome</keyword>
<dbReference type="RefSeq" id="WP_379796889.1">
    <property type="nucleotide sequence ID" value="NZ_JBHSFY010000004.1"/>
</dbReference>
<sequence length="241" mass="28800">MSNKILFIFEGEKTENQITKNLTNFFLNENTIIECAYCSTIYQVYKEILNDDDLETFTLLKNRKQNQEILKDYNRDDFAEIYMFFDYDGHDIIADDNKLKDLLEFFNEETEKGKLYINYPMVESLKHISDYEIFKDLKVKCKENINYKKIVSENCLETLKNMTIYKYETWQKLIEAHLNKMNYITNNFYSFPTGLISQLNIFENQLDKYITVDSTIGVLNSFPIFLHDYYGNDKIKELISI</sequence>
<proteinExistence type="predicted"/>
<gene>
    <name evidence="1" type="ORF">ACFO3N_08580</name>
</gene>
<comment type="caution">
    <text evidence="1">The sequence shown here is derived from an EMBL/GenBank/DDBJ whole genome shotgun (WGS) entry which is preliminary data.</text>
</comment>
<dbReference type="EMBL" id="JBHSFY010000004">
    <property type="protein sequence ID" value="MFC4477116.1"/>
    <property type="molecule type" value="Genomic_DNA"/>
</dbReference>
<reference evidence="2" key="1">
    <citation type="journal article" date="2019" name="Int. J. Syst. Evol. Microbiol.">
        <title>The Global Catalogue of Microorganisms (GCM) 10K type strain sequencing project: providing services to taxonomists for standard genome sequencing and annotation.</title>
        <authorList>
            <consortium name="The Broad Institute Genomics Platform"/>
            <consortium name="The Broad Institute Genome Sequencing Center for Infectious Disease"/>
            <person name="Wu L."/>
            <person name="Ma J."/>
        </authorList>
    </citation>
    <scope>NUCLEOTIDE SEQUENCE [LARGE SCALE GENOMIC DNA]</scope>
    <source>
        <strain evidence="2">NBRC 103627</strain>
    </source>
</reference>
<accession>A0ABV8ZBG6</accession>
<evidence type="ECO:0000313" key="1">
    <source>
        <dbReference type="EMBL" id="MFC4477116.1"/>
    </source>
</evidence>